<keyword evidence="1" id="KW-0732">Signal</keyword>
<comment type="caution">
    <text evidence="2">The sequence shown here is derived from an EMBL/GenBank/DDBJ whole genome shotgun (WGS) entry which is preliminary data.</text>
</comment>
<feature type="chain" id="PRO_5035435583" evidence="1">
    <location>
        <begin position="22"/>
        <end position="135"/>
    </location>
</feature>
<organism evidence="2 3">
    <name type="scientific">Fusarium tricinctum</name>
    <dbReference type="NCBI Taxonomy" id="61284"/>
    <lineage>
        <taxon>Eukaryota</taxon>
        <taxon>Fungi</taxon>
        <taxon>Dikarya</taxon>
        <taxon>Ascomycota</taxon>
        <taxon>Pezizomycotina</taxon>
        <taxon>Sordariomycetes</taxon>
        <taxon>Hypocreomycetidae</taxon>
        <taxon>Hypocreales</taxon>
        <taxon>Nectriaceae</taxon>
        <taxon>Fusarium</taxon>
        <taxon>Fusarium tricinctum species complex</taxon>
    </lineage>
</organism>
<keyword evidence="3" id="KW-1185">Reference proteome</keyword>
<evidence type="ECO:0000313" key="3">
    <source>
        <dbReference type="Proteomes" id="UP000813427"/>
    </source>
</evidence>
<name>A0A8K0WG46_9HYPO</name>
<gene>
    <name evidence="2" type="ORF">BKA59DRAFT_508840</name>
</gene>
<evidence type="ECO:0000313" key="2">
    <source>
        <dbReference type="EMBL" id="KAH7257944.1"/>
    </source>
</evidence>
<dbReference type="AlphaFoldDB" id="A0A8K0WG46"/>
<dbReference type="Proteomes" id="UP000813427">
    <property type="component" value="Unassembled WGS sequence"/>
</dbReference>
<protein>
    <submittedName>
        <fullName evidence="2">Uncharacterized protein</fullName>
    </submittedName>
</protein>
<accession>A0A8K0WG46</accession>
<proteinExistence type="predicted"/>
<dbReference type="OrthoDB" id="4978380at2759"/>
<sequence length="135" mass="15297">MRFTLFTQAALAIPFITGALATPTPDGKSPISEVKRADCSLTVRYNKVWVESALDRYRMQLITNPRNDRHLDVYCDDWRGLVGFTSNKQCFWGDAYYADGSVAQGPAGHQAIQDSHNKACDDFERLTNCRTIREF</sequence>
<reference evidence="2" key="1">
    <citation type="journal article" date="2021" name="Nat. Commun.">
        <title>Genetic determinants of endophytism in the Arabidopsis root mycobiome.</title>
        <authorList>
            <person name="Mesny F."/>
            <person name="Miyauchi S."/>
            <person name="Thiergart T."/>
            <person name="Pickel B."/>
            <person name="Atanasova L."/>
            <person name="Karlsson M."/>
            <person name="Huettel B."/>
            <person name="Barry K.W."/>
            <person name="Haridas S."/>
            <person name="Chen C."/>
            <person name="Bauer D."/>
            <person name="Andreopoulos W."/>
            <person name="Pangilinan J."/>
            <person name="LaButti K."/>
            <person name="Riley R."/>
            <person name="Lipzen A."/>
            <person name="Clum A."/>
            <person name="Drula E."/>
            <person name="Henrissat B."/>
            <person name="Kohler A."/>
            <person name="Grigoriev I.V."/>
            <person name="Martin F.M."/>
            <person name="Hacquard S."/>
        </authorList>
    </citation>
    <scope>NUCLEOTIDE SEQUENCE</scope>
    <source>
        <strain evidence="2">MPI-SDFR-AT-0068</strain>
    </source>
</reference>
<feature type="signal peptide" evidence="1">
    <location>
        <begin position="1"/>
        <end position="21"/>
    </location>
</feature>
<dbReference type="EMBL" id="JAGPXF010000002">
    <property type="protein sequence ID" value="KAH7257944.1"/>
    <property type="molecule type" value="Genomic_DNA"/>
</dbReference>
<evidence type="ECO:0000256" key="1">
    <source>
        <dbReference type="SAM" id="SignalP"/>
    </source>
</evidence>